<comment type="caution">
    <text evidence="2">The sequence shown here is derived from an EMBL/GenBank/DDBJ whole genome shotgun (WGS) entry which is preliminary data.</text>
</comment>
<organism evidence="2 3">
    <name type="scientific">Candidatus Litorirhabdus singularis</name>
    <dbReference type="NCBI Taxonomy" id="2518993"/>
    <lineage>
        <taxon>Bacteria</taxon>
        <taxon>Pseudomonadati</taxon>
        <taxon>Pseudomonadota</taxon>
        <taxon>Gammaproteobacteria</taxon>
        <taxon>Cellvibrionales</taxon>
        <taxon>Halieaceae</taxon>
        <taxon>Candidatus Litorirhabdus</taxon>
    </lineage>
</organism>
<dbReference type="EMBL" id="SHNN01000002">
    <property type="protein sequence ID" value="MCX2981290.1"/>
    <property type="molecule type" value="Genomic_DNA"/>
</dbReference>
<dbReference type="InterPro" id="IPR016181">
    <property type="entry name" value="Acyl_CoA_acyltransferase"/>
</dbReference>
<evidence type="ECO:0000313" key="2">
    <source>
        <dbReference type="EMBL" id="MCX2981290.1"/>
    </source>
</evidence>
<evidence type="ECO:0000313" key="3">
    <source>
        <dbReference type="Proteomes" id="UP001143362"/>
    </source>
</evidence>
<reference evidence="2" key="1">
    <citation type="submission" date="2019-02" db="EMBL/GenBank/DDBJ databases">
        <authorList>
            <person name="Li S.-H."/>
        </authorList>
    </citation>
    <scope>NUCLEOTIDE SEQUENCE</scope>
    <source>
        <strain evidence="2">IMCC14734</strain>
    </source>
</reference>
<feature type="domain" description="BioF2-like acetyltransferase" evidence="1">
    <location>
        <begin position="155"/>
        <end position="282"/>
    </location>
</feature>
<dbReference type="Gene3D" id="3.40.630.30">
    <property type="match status" value="1"/>
</dbReference>
<evidence type="ECO:0000259" key="1">
    <source>
        <dbReference type="Pfam" id="PF13480"/>
    </source>
</evidence>
<proteinExistence type="predicted"/>
<sequence length="346" mass="38831">MSQSEPQVVALESGNLEAWDEYVRAHSAGSFFHLSGWKQVLEEAFGHKAHFICVVNDGVIEGLLPLFHMNSLLFGSSLSSSPFCVYGGILASSESAENLLREAACELAGELKVDALEFRNTEPKAADWKTKDLYYTFRKAIAPDVDANMKAIPNKQRAMVRKGIKAGLHSEETGDSSRLYRVYSESVRNLGTPVFTSRYFQILQKVFGDACRILMITQEDKDVAGVLSFYFKGEVLPYYGGSIAAARFIKGCNDFMYWELMRRSCQEGLTSFDFGRSKKGTGPFSFKKNWGFEPTPLYYQYFLVEAEQMPDVNPLNPKYKLMVDTWKKLPLPVANLIGPFLAKSLG</sequence>
<dbReference type="PANTHER" id="PTHR36174">
    <property type="entry name" value="LIPID II:GLYCINE GLYCYLTRANSFERASE"/>
    <property type="match status" value="1"/>
</dbReference>
<dbReference type="InterPro" id="IPR017469">
    <property type="entry name" value="PEP-CTERM_FemAB-rel"/>
</dbReference>
<keyword evidence="3" id="KW-1185">Reference proteome</keyword>
<gene>
    <name evidence="2" type="ORF">EYC98_10485</name>
</gene>
<accession>A0ABT3THM7</accession>
<dbReference type="NCBIfam" id="TIGR03019">
    <property type="entry name" value="pepcterm_femAB"/>
    <property type="match status" value="1"/>
</dbReference>
<dbReference type="PANTHER" id="PTHR36174:SF1">
    <property type="entry name" value="LIPID II:GLYCINE GLYCYLTRANSFERASE"/>
    <property type="match status" value="1"/>
</dbReference>
<name>A0ABT3THM7_9GAMM</name>
<dbReference type="Pfam" id="PF13480">
    <property type="entry name" value="Acetyltransf_6"/>
    <property type="match status" value="1"/>
</dbReference>
<dbReference type="SUPFAM" id="SSF55729">
    <property type="entry name" value="Acyl-CoA N-acyltransferases (Nat)"/>
    <property type="match status" value="2"/>
</dbReference>
<dbReference type="InterPro" id="IPR038740">
    <property type="entry name" value="BioF2-like_GNAT_dom"/>
</dbReference>
<dbReference type="InterPro" id="IPR050644">
    <property type="entry name" value="PG_Glycine_Bridge_Synth"/>
</dbReference>
<dbReference type="Proteomes" id="UP001143362">
    <property type="component" value="Unassembled WGS sequence"/>
</dbReference>
<protein>
    <submittedName>
        <fullName evidence="2">FemAB family PEP-CTERM system-associated protein</fullName>
    </submittedName>
</protein>
<dbReference type="RefSeq" id="WP_279245292.1">
    <property type="nucleotide sequence ID" value="NZ_SHNN01000002.1"/>
</dbReference>